<protein>
    <submittedName>
        <fullName evidence="1">Uncharacterized protein</fullName>
    </submittedName>
</protein>
<accession>A0A6C0JAB4</accession>
<dbReference type="AlphaFoldDB" id="A0A6C0JAB4"/>
<sequence length="241" mass="28999">MLSELISCINSNYEQFKINSNILKINNLFTDINFNSIENKLNNNSFYESLLYILDQKFIYLSNEQKSEKIDQFKKYTVFNYPEYYRKYKDTLSNIKDYSFDTLLGDDITNENIKQIVNFLDINIYLFNKDNISVCFSEREIISKYKPTIIMEYKDYKYIPIFYNKTGIYSFIEHSEILEVLYSNLNWESFNDYNITVMKVAELREFCKNIGIETIKKSEKTDKKVNRTKKELIHNIKLLYI</sequence>
<evidence type="ECO:0000313" key="1">
    <source>
        <dbReference type="EMBL" id="QHU01741.1"/>
    </source>
</evidence>
<dbReference type="EMBL" id="MN740347">
    <property type="protein sequence ID" value="QHU01741.1"/>
    <property type="molecule type" value="Genomic_DNA"/>
</dbReference>
<reference evidence="1" key="1">
    <citation type="journal article" date="2020" name="Nature">
        <title>Giant virus diversity and host interactions through global metagenomics.</title>
        <authorList>
            <person name="Schulz F."/>
            <person name="Roux S."/>
            <person name="Paez-Espino D."/>
            <person name="Jungbluth S."/>
            <person name="Walsh D.A."/>
            <person name="Denef V.J."/>
            <person name="McMahon K.D."/>
            <person name="Konstantinidis K.T."/>
            <person name="Eloe-Fadrosh E.A."/>
            <person name="Kyrpides N.C."/>
            <person name="Woyke T."/>
        </authorList>
    </citation>
    <scope>NUCLEOTIDE SEQUENCE</scope>
    <source>
        <strain evidence="1">GVMAG-M-3300025874-2</strain>
    </source>
</reference>
<name>A0A6C0JAB4_9ZZZZ</name>
<organism evidence="1">
    <name type="scientific">viral metagenome</name>
    <dbReference type="NCBI Taxonomy" id="1070528"/>
    <lineage>
        <taxon>unclassified sequences</taxon>
        <taxon>metagenomes</taxon>
        <taxon>organismal metagenomes</taxon>
    </lineage>
</organism>
<proteinExistence type="predicted"/>